<gene>
    <name evidence="6" type="ORF">WNY63_20940</name>
</gene>
<keyword evidence="6" id="KW-0489">Methyltransferase</keyword>
<dbReference type="EMBL" id="JBBMQU010000069">
    <property type="protein sequence ID" value="MEM5553183.1"/>
    <property type="molecule type" value="Genomic_DNA"/>
</dbReference>
<dbReference type="Pfam" id="PF04191">
    <property type="entry name" value="PEMT"/>
    <property type="match status" value="1"/>
</dbReference>
<comment type="caution">
    <text evidence="6">The sequence shown here is derived from an EMBL/GenBank/DDBJ whole genome shotgun (WGS) entry which is preliminary data.</text>
</comment>
<dbReference type="GO" id="GO:0032259">
    <property type="term" value="P:methylation"/>
    <property type="evidence" value="ECO:0007669"/>
    <property type="project" value="UniProtKB-KW"/>
</dbReference>
<keyword evidence="3 5" id="KW-1133">Transmembrane helix</keyword>
<dbReference type="InterPro" id="IPR007318">
    <property type="entry name" value="Phopholipid_MeTrfase"/>
</dbReference>
<dbReference type="EC" id="2.1.1.334" evidence="6"/>
<reference evidence="6 7" key="1">
    <citation type="submission" date="2024-03" db="EMBL/GenBank/DDBJ databases">
        <title>Community enrichment and isolation of bacterial strains for fucoidan degradation.</title>
        <authorList>
            <person name="Sichert A."/>
        </authorList>
    </citation>
    <scope>NUCLEOTIDE SEQUENCE [LARGE SCALE GENOMIC DNA]</scope>
    <source>
        <strain evidence="6 7">AS81</strain>
    </source>
</reference>
<evidence type="ECO:0000313" key="7">
    <source>
        <dbReference type="Proteomes" id="UP001388366"/>
    </source>
</evidence>
<comment type="subcellular location">
    <subcellularLocation>
        <location evidence="1">Endomembrane system</location>
        <topology evidence="1">Multi-pass membrane protein</topology>
    </subcellularLocation>
</comment>
<dbReference type="RefSeq" id="WP_170174344.1">
    <property type="nucleotide sequence ID" value="NZ_JBBMQU010000069.1"/>
</dbReference>
<evidence type="ECO:0000256" key="5">
    <source>
        <dbReference type="SAM" id="Phobius"/>
    </source>
</evidence>
<dbReference type="Proteomes" id="UP001388366">
    <property type="component" value="Unassembled WGS sequence"/>
</dbReference>
<name>A0ABU9U9H3_9GAMM</name>
<evidence type="ECO:0000313" key="6">
    <source>
        <dbReference type="EMBL" id="MEM5553183.1"/>
    </source>
</evidence>
<proteinExistence type="predicted"/>
<dbReference type="PANTHER" id="PTHR12714">
    <property type="entry name" value="PROTEIN-S ISOPRENYLCYSTEINE O-METHYLTRANSFERASE"/>
    <property type="match status" value="1"/>
</dbReference>
<accession>A0ABU9U9H3</accession>
<feature type="transmembrane region" description="Helical" evidence="5">
    <location>
        <begin position="79"/>
        <end position="99"/>
    </location>
</feature>
<protein>
    <submittedName>
        <fullName evidence="6">Isoprenylcysteine carboxylmethyltransferase family protein</fullName>
        <ecNumber evidence="6">2.1.1.100</ecNumber>
        <ecNumber evidence="6">2.1.1.334</ecNumber>
    </submittedName>
</protein>
<organism evidence="6 7">
    <name type="scientific">Pseudoalteromonas neustonica</name>
    <dbReference type="NCBI Taxonomy" id="1840331"/>
    <lineage>
        <taxon>Bacteria</taxon>
        <taxon>Pseudomonadati</taxon>
        <taxon>Pseudomonadota</taxon>
        <taxon>Gammaproteobacteria</taxon>
        <taxon>Alteromonadales</taxon>
        <taxon>Pseudoalteromonadaceae</taxon>
        <taxon>Pseudoalteromonas</taxon>
    </lineage>
</organism>
<dbReference type="GO" id="GO:0004671">
    <property type="term" value="F:protein C-terminal S-isoprenylcysteine carboxyl O-methyltransferase activity"/>
    <property type="evidence" value="ECO:0007669"/>
    <property type="project" value="UniProtKB-EC"/>
</dbReference>
<evidence type="ECO:0000256" key="1">
    <source>
        <dbReference type="ARBA" id="ARBA00004127"/>
    </source>
</evidence>
<dbReference type="EC" id="2.1.1.100" evidence="6"/>
<keyword evidence="4 5" id="KW-0472">Membrane</keyword>
<feature type="transmembrane region" description="Helical" evidence="5">
    <location>
        <begin position="7"/>
        <end position="27"/>
    </location>
</feature>
<evidence type="ECO:0000256" key="2">
    <source>
        <dbReference type="ARBA" id="ARBA00022692"/>
    </source>
</evidence>
<evidence type="ECO:0000256" key="3">
    <source>
        <dbReference type="ARBA" id="ARBA00022989"/>
    </source>
</evidence>
<dbReference type="PANTHER" id="PTHR12714:SF24">
    <property type="entry name" value="SLR1182 PROTEIN"/>
    <property type="match status" value="1"/>
</dbReference>
<keyword evidence="2 5" id="KW-0812">Transmembrane</keyword>
<sequence>MLKNKIPPVIVVLFFAVLMAIIAHYSVIDFTTFIAYLAVVLVVIGSIFCIAGVVSFRLAKTTVNPSKPEQATRLVSKGIYKYTRNPMYVGFAFILAGWGVWLGSLWAILCVFGFVFYLTVFQIIPEEHALQRLFGQDYSDYKARVRRWL</sequence>
<feature type="transmembrane region" description="Helical" evidence="5">
    <location>
        <begin position="33"/>
        <end position="58"/>
    </location>
</feature>
<dbReference type="Gene3D" id="1.20.120.1630">
    <property type="match status" value="1"/>
</dbReference>
<evidence type="ECO:0000256" key="4">
    <source>
        <dbReference type="ARBA" id="ARBA00023136"/>
    </source>
</evidence>
<keyword evidence="7" id="KW-1185">Reference proteome</keyword>
<keyword evidence="6" id="KW-0808">Transferase</keyword>